<protein>
    <submittedName>
        <fullName evidence="2">Basic helix-loop-helix (BHLH) DNA-binding family protein</fullName>
    </submittedName>
</protein>
<gene>
    <name evidence="2" type="ORF">CTI12_AA428470</name>
</gene>
<accession>A0A2U1M286</accession>
<evidence type="ECO:0000259" key="1">
    <source>
        <dbReference type="Pfam" id="PF23132"/>
    </source>
</evidence>
<dbReference type="OrthoDB" id="5778525at2759"/>
<proteinExistence type="predicted"/>
<keyword evidence="3" id="KW-1185">Reference proteome</keyword>
<dbReference type="InterPro" id="IPR044658">
    <property type="entry name" value="bHLH92/bHLH041-like"/>
</dbReference>
<keyword evidence="2" id="KW-0238">DNA-binding</keyword>
<dbReference type="AlphaFoldDB" id="A0A2U1M286"/>
<dbReference type="PANTHER" id="PTHR46665">
    <property type="entry name" value="TRANSCRIPTION FACTOR BHLH041-RELATED-RELATED"/>
    <property type="match status" value="1"/>
</dbReference>
<dbReference type="EMBL" id="PKPP01006778">
    <property type="protein sequence ID" value="PWA55351.1"/>
    <property type="molecule type" value="Genomic_DNA"/>
</dbReference>
<dbReference type="InterPro" id="IPR055477">
    <property type="entry name" value="DUF7049"/>
</dbReference>
<sequence length="185" mass="19851">MKYISSLKSQVEELNKRNQILEAGQHAGKEPAYEGSRHFSGEGPVVGITDIGESTSESRVVDLEMNARGNVILVDLVIRVLEFIKQVENASVMSIDVGTRMLDTEAIANRVILRLRIQAGQHAGKGQLNECSCCFSGEGPGEGPLVGITDIGESTSESRVVDLIGSECKRECHTGGFDYSGVGVL</sequence>
<name>A0A2U1M286_ARTAN</name>
<evidence type="ECO:0000313" key="3">
    <source>
        <dbReference type="Proteomes" id="UP000245207"/>
    </source>
</evidence>
<dbReference type="Proteomes" id="UP000245207">
    <property type="component" value="Unassembled WGS sequence"/>
</dbReference>
<dbReference type="GO" id="GO:0003677">
    <property type="term" value="F:DNA binding"/>
    <property type="evidence" value="ECO:0007669"/>
    <property type="project" value="UniProtKB-KW"/>
</dbReference>
<organism evidence="2 3">
    <name type="scientific">Artemisia annua</name>
    <name type="common">Sweet wormwood</name>
    <dbReference type="NCBI Taxonomy" id="35608"/>
    <lineage>
        <taxon>Eukaryota</taxon>
        <taxon>Viridiplantae</taxon>
        <taxon>Streptophyta</taxon>
        <taxon>Embryophyta</taxon>
        <taxon>Tracheophyta</taxon>
        <taxon>Spermatophyta</taxon>
        <taxon>Magnoliopsida</taxon>
        <taxon>eudicotyledons</taxon>
        <taxon>Gunneridae</taxon>
        <taxon>Pentapetalae</taxon>
        <taxon>asterids</taxon>
        <taxon>campanulids</taxon>
        <taxon>Asterales</taxon>
        <taxon>Asteraceae</taxon>
        <taxon>Asteroideae</taxon>
        <taxon>Anthemideae</taxon>
        <taxon>Artemisiinae</taxon>
        <taxon>Artemisia</taxon>
    </lineage>
</organism>
<dbReference type="PANTHER" id="PTHR46665:SF1">
    <property type="entry name" value="SPERMATOGENESIS- AND OOGENESIS-SPECIFIC BASIC HELIX-LOOP-HELIX-CONTAINING PROTEIN 1"/>
    <property type="match status" value="1"/>
</dbReference>
<reference evidence="2 3" key="1">
    <citation type="journal article" date="2018" name="Mol. Plant">
        <title>The genome of Artemisia annua provides insight into the evolution of Asteraceae family and artemisinin biosynthesis.</title>
        <authorList>
            <person name="Shen Q."/>
            <person name="Zhang L."/>
            <person name="Liao Z."/>
            <person name="Wang S."/>
            <person name="Yan T."/>
            <person name="Shi P."/>
            <person name="Liu M."/>
            <person name="Fu X."/>
            <person name="Pan Q."/>
            <person name="Wang Y."/>
            <person name="Lv Z."/>
            <person name="Lu X."/>
            <person name="Zhang F."/>
            <person name="Jiang W."/>
            <person name="Ma Y."/>
            <person name="Chen M."/>
            <person name="Hao X."/>
            <person name="Li L."/>
            <person name="Tang Y."/>
            <person name="Lv G."/>
            <person name="Zhou Y."/>
            <person name="Sun X."/>
            <person name="Brodelius P.E."/>
            <person name="Rose J.K.C."/>
            <person name="Tang K."/>
        </authorList>
    </citation>
    <scope>NUCLEOTIDE SEQUENCE [LARGE SCALE GENOMIC DNA]</scope>
    <source>
        <strain evidence="3">cv. Huhao1</strain>
        <tissue evidence="2">Leaf</tissue>
    </source>
</reference>
<evidence type="ECO:0000313" key="2">
    <source>
        <dbReference type="EMBL" id="PWA55351.1"/>
    </source>
</evidence>
<comment type="caution">
    <text evidence="2">The sequence shown here is derived from an EMBL/GenBank/DDBJ whole genome shotgun (WGS) entry which is preliminary data.</text>
</comment>
<dbReference type="Pfam" id="PF23132">
    <property type="entry name" value="DUF7049"/>
    <property type="match status" value="1"/>
</dbReference>
<feature type="domain" description="DUF7049" evidence="1">
    <location>
        <begin position="46"/>
        <end position="121"/>
    </location>
</feature>